<dbReference type="RefSeq" id="XP_014568045.1">
    <property type="nucleotide sequence ID" value="XM_014712559.1"/>
</dbReference>
<gene>
    <name evidence="2" type="primary">Mo03090</name>
    <name evidence="2" type="ORF">E5Q_03090</name>
</gene>
<keyword evidence="1" id="KW-1133">Transmembrane helix</keyword>
<name>G7E0R3_MIXOS</name>
<dbReference type="AlphaFoldDB" id="G7E0R3"/>
<accession>G7E0R3</accession>
<sequence>MPASVRHLGIELALAKRFVRCRGIDCSRLGHRKQSSSAVNVAQRDGARTSSHVVLSPSLQAKAKLRRMSDTIEAQGLLPCRAALLRRLQQAHDAISAKRRPQVAIVYARTQADEGYRLVSDLLDNSFASDQTSNRRLHDRRDHLASGLLRLSRDASSSDNGSSTLQLHRDQYSADCDYLECVVDGELADRQLDELLLCTNVLVLVQPDTLLSPWRDLIASLGPRKGLVFALVSTPTVSDDQLSRIEHDWADQLDFPPPSVRPEVLALAPEVNARLVQLHPLIHPRSDEDLSALTNIQGLVASVRTRVVADTVDKVSSLELARRMLRNHARDAQRYRNETNHRVELIRKETETSRALAPSSDLRRAFPWTRLPLGLSDDLLPFMSIVAQTWNNEVAKKLVFLAGRLAADRDVRSSAAIKLAATVDNLDPTTSLPATLHNQLRQAEIRPALDIQCLAAPVAHRRAQFLAAGGPAERLVVRAQRASIEFWALASSSAFLGYYLQLIGVAVQSTGIGVGLAGLAIAAWRLQGRWTKAMLRCDQDANRIAKGLSFDIQHAADATLDQSVLTVESILCTTGENILAERQRSMQQTCADVQQID</sequence>
<dbReference type="PANTHER" id="PTHR38644">
    <property type="entry name" value="EXPRESSED PROTEIN"/>
    <property type="match status" value="1"/>
</dbReference>
<dbReference type="eggNOG" id="ENOG502R2NV">
    <property type="taxonomic scope" value="Eukaryota"/>
</dbReference>
<dbReference type="EMBL" id="BABT02000090">
    <property type="protein sequence ID" value="GAA96423.1"/>
    <property type="molecule type" value="Genomic_DNA"/>
</dbReference>
<keyword evidence="1" id="KW-0472">Membrane</keyword>
<proteinExistence type="predicted"/>
<reference evidence="2 3" key="2">
    <citation type="journal article" date="2012" name="Open Biol.">
        <title>Characteristics of nucleosomes and linker DNA regions on the genome of the basidiomycete Mixia osmundae revealed by mono- and dinucleosome mapping.</title>
        <authorList>
            <person name="Nishida H."/>
            <person name="Kondo S."/>
            <person name="Matsumoto T."/>
            <person name="Suzuki Y."/>
            <person name="Yoshikawa H."/>
            <person name="Taylor T.D."/>
            <person name="Sugiyama J."/>
        </authorList>
    </citation>
    <scope>NUCLEOTIDE SEQUENCE [LARGE SCALE GENOMIC DNA]</scope>
    <source>
        <strain evidence="3">CBS 9802 / IAM 14324 / JCM 22182 / KY 12970</strain>
    </source>
</reference>
<evidence type="ECO:0000313" key="2">
    <source>
        <dbReference type="EMBL" id="GAA96423.1"/>
    </source>
</evidence>
<keyword evidence="1" id="KW-0812">Transmembrane</keyword>
<evidence type="ECO:0000313" key="3">
    <source>
        <dbReference type="Proteomes" id="UP000009131"/>
    </source>
</evidence>
<keyword evidence="3" id="KW-1185">Reference proteome</keyword>
<dbReference type="InParanoid" id="G7E0R3"/>
<dbReference type="STRING" id="764103.G7E0R3"/>
<organism evidence="2 3">
    <name type="scientific">Mixia osmundae (strain CBS 9802 / IAM 14324 / JCM 22182 / KY 12970)</name>
    <dbReference type="NCBI Taxonomy" id="764103"/>
    <lineage>
        <taxon>Eukaryota</taxon>
        <taxon>Fungi</taxon>
        <taxon>Dikarya</taxon>
        <taxon>Basidiomycota</taxon>
        <taxon>Pucciniomycotina</taxon>
        <taxon>Mixiomycetes</taxon>
        <taxon>Mixiales</taxon>
        <taxon>Mixiaceae</taxon>
        <taxon>Mixia</taxon>
    </lineage>
</organism>
<evidence type="ECO:0000256" key="1">
    <source>
        <dbReference type="SAM" id="Phobius"/>
    </source>
</evidence>
<dbReference type="PANTHER" id="PTHR38644:SF1">
    <property type="entry name" value="EXPRESSED PROTEIN"/>
    <property type="match status" value="1"/>
</dbReference>
<dbReference type="Proteomes" id="UP000009131">
    <property type="component" value="Unassembled WGS sequence"/>
</dbReference>
<protein>
    <submittedName>
        <fullName evidence="2">Uncharacterized protein</fullName>
    </submittedName>
</protein>
<comment type="caution">
    <text evidence="2">The sequence shown here is derived from an EMBL/GenBank/DDBJ whole genome shotgun (WGS) entry which is preliminary data.</text>
</comment>
<dbReference type="HOGENOM" id="CLU_457148_0_0_1"/>
<reference evidence="2 3" key="1">
    <citation type="journal article" date="2011" name="J. Gen. Appl. Microbiol.">
        <title>Draft genome sequencing of the enigmatic basidiomycete Mixia osmundae.</title>
        <authorList>
            <person name="Nishida H."/>
            <person name="Nagatsuka Y."/>
            <person name="Sugiyama J."/>
        </authorList>
    </citation>
    <scope>NUCLEOTIDE SEQUENCE [LARGE SCALE GENOMIC DNA]</scope>
    <source>
        <strain evidence="3">CBS 9802 / IAM 14324 / JCM 22182 / KY 12970</strain>
    </source>
</reference>
<feature type="transmembrane region" description="Helical" evidence="1">
    <location>
        <begin position="498"/>
        <end position="524"/>
    </location>
</feature>